<dbReference type="Proteomes" id="UP001151088">
    <property type="component" value="Unassembled WGS sequence"/>
</dbReference>
<dbReference type="EMBL" id="JANTHZ010000006">
    <property type="protein sequence ID" value="MCS0496310.1"/>
    <property type="molecule type" value="Genomic_DNA"/>
</dbReference>
<accession>A0A9X2T2L8</accession>
<dbReference type="RefSeq" id="WP_258733468.1">
    <property type="nucleotide sequence ID" value="NZ_JANTHZ010000006.1"/>
</dbReference>
<name>A0A9X2T2L8_9HYPH</name>
<gene>
    <name evidence="2" type="ORF">NVS89_14490</name>
</gene>
<sequence length="328" mass="35276">MTTIWLSRILFTALAVLAWHGPVAAAPSSSPPAWLKAHIGEDDGEIAPVVLQRARALYLRKVSEGKVRNPCYFAMDATRPAYTGKGDLGRRFYIICEAQKSFRAVSSGHGGGRNLKGLANFANGRQCAKNFGNAQDSLLTAGGPYVTAEIKTSFKGYYRTASGKDAVLMRSFVQFDGEGETANARERELGGHAAHVLRAYCRRKSPNSPYAGNDGYVPVGKLVNYAAGRSNGCTSWSVPAAADIVPMTKDRPTTLYIYPESEDIDAVAQAVKAHRSLSGAGLYWNATCLKQIDAPKFWSAASLEPIIAGYKKAHPSPPPQPLPICKGP</sequence>
<feature type="chain" id="PRO_5040907581" description="YkuD domain-containing protein" evidence="1">
    <location>
        <begin position="26"/>
        <end position="328"/>
    </location>
</feature>
<comment type="caution">
    <text evidence="2">The sequence shown here is derived from an EMBL/GenBank/DDBJ whole genome shotgun (WGS) entry which is preliminary data.</text>
</comment>
<proteinExistence type="predicted"/>
<keyword evidence="3" id="KW-1185">Reference proteome</keyword>
<evidence type="ECO:0000313" key="2">
    <source>
        <dbReference type="EMBL" id="MCS0496310.1"/>
    </source>
</evidence>
<evidence type="ECO:0000256" key="1">
    <source>
        <dbReference type="SAM" id="SignalP"/>
    </source>
</evidence>
<dbReference type="AlphaFoldDB" id="A0A9X2T2L8"/>
<evidence type="ECO:0008006" key="4">
    <source>
        <dbReference type="Google" id="ProtNLM"/>
    </source>
</evidence>
<keyword evidence="1" id="KW-0732">Signal</keyword>
<feature type="signal peptide" evidence="1">
    <location>
        <begin position="1"/>
        <end position="25"/>
    </location>
</feature>
<protein>
    <recommendedName>
        <fullName evidence="4">YkuD domain-containing protein</fullName>
    </recommendedName>
</protein>
<evidence type="ECO:0000313" key="3">
    <source>
        <dbReference type="Proteomes" id="UP001151088"/>
    </source>
</evidence>
<organism evidence="2 3">
    <name type="scientific">Ancylobacter mangrovi</name>
    <dbReference type="NCBI Taxonomy" id="2972472"/>
    <lineage>
        <taxon>Bacteria</taxon>
        <taxon>Pseudomonadati</taxon>
        <taxon>Pseudomonadota</taxon>
        <taxon>Alphaproteobacteria</taxon>
        <taxon>Hyphomicrobiales</taxon>
        <taxon>Xanthobacteraceae</taxon>
        <taxon>Ancylobacter</taxon>
    </lineage>
</organism>
<reference evidence="2" key="1">
    <citation type="submission" date="2022-08" db="EMBL/GenBank/DDBJ databases">
        <authorList>
            <person name="Li F."/>
        </authorList>
    </citation>
    <scope>NUCLEOTIDE SEQUENCE</scope>
    <source>
        <strain evidence="2">MQZ15Z-1</strain>
    </source>
</reference>